<keyword evidence="5 7" id="KW-1133">Transmembrane helix</keyword>
<dbReference type="AlphaFoldDB" id="A0A841HWF5"/>
<feature type="transmembrane region" description="Helical" evidence="7">
    <location>
        <begin position="72"/>
        <end position="90"/>
    </location>
</feature>
<evidence type="ECO:0000313" key="10">
    <source>
        <dbReference type="EMBL" id="MBB6096579.1"/>
    </source>
</evidence>
<protein>
    <submittedName>
        <fullName evidence="10">Nitrate/nitrite transport system permease protein</fullName>
    </submittedName>
</protein>
<organism evidence="10 11">
    <name type="scientific">Povalibacter uvarum</name>
    <dbReference type="NCBI Taxonomy" id="732238"/>
    <lineage>
        <taxon>Bacteria</taxon>
        <taxon>Pseudomonadati</taxon>
        <taxon>Pseudomonadota</taxon>
        <taxon>Gammaproteobacteria</taxon>
        <taxon>Steroidobacterales</taxon>
        <taxon>Steroidobacteraceae</taxon>
        <taxon>Povalibacter</taxon>
    </lineage>
</organism>
<keyword evidence="4 7" id="KW-0812">Transmembrane</keyword>
<gene>
    <name evidence="10" type="ORF">HNQ60_005502</name>
</gene>
<evidence type="ECO:0000256" key="6">
    <source>
        <dbReference type="ARBA" id="ARBA00023136"/>
    </source>
</evidence>
<feature type="transmembrane region" description="Helical" evidence="7">
    <location>
        <begin position="213"/>
        <end position="230"/>
    </location>
</feature>
<comment type="caution">
    <text evidence="10">The sequence shown here is derived from an EMBL/GenBank/DDBJ whole genome shotgun (WGS) entry which is preliminary data.</text>
</comment>
<keyword evidence="3" id="KW-1003">Cell membrane</keyword>
<evidence type="ECO:0000259" key="9">
    <source>
        <dbReference type="PROSITE" id="PS50928"/>
    </source>
</evidence>
<feature type="transmembrane region" description="Helical" evidence="7">
    <location>
        <begin position="41"/>
        <end position="60"/>
    </location>
</feature>
<feature type="domain" description="ABC transmembrane type-1" evidence="9">
    <location>
        <begin position="166"/>
        <end position="360"/>
    </location>
</feature>
<dbReference type="Gene3D" id="1.10.3720.10">
    <property type="entry name" value="MetI-like"/>
    <property type="match status" value="1"/>
</dbReference>
<feature type="transmembrane region" description="Helical" evidence="7">
    <location>
        <begin position="338"/>
        <end position="356"/>
    </location>
</feature>
<keyword evidence="6 7" id="KW-0472">Membrane</keyword>
<dbReference type="EMBL" id="JACHHZ010000009">
    <property type="protein sequence ID" value="MBB6096579.1"/>
    <property type="molecule type" value="Genomic_DNA"/>
</dbReference>
<dbReference type="Proteomes" id="UP000588068">
    <property type="component" value="Unassembled WGS sequence"/>
</dbReference>
<dbReference type="Pfam" id="PF00528">
    <property type="entry name" value="BPD_transp_1"/>
    <property type="match status" value="1"/>
</dbReference>
<feature type="compositionally biased region" description="Low complexity" evidence="8">
    <location>
        <begin position="17"/>
        <end position="26"/>
    </location>
</feature>
<dbReference type="InterPro" id="IPR000515">
    <property type="entry name" value="MetI-like"/>
</dbReference>
<dbReference type="PROSITE" id="PS50928">
    <property type="entry name" value="ABC_TM1"/>
    <property type="match status" value="1"/>
</dbReference>
<name>A0A841HWF5_9GAMM</name>
<comment type="subcellular location">
    <subcellularLocation>
        <location evidence="1 7">Cell membrane</location>
        <topology evidence="1 7">Multi-pass membrane protein</topology>
    </subcellularLocation>
</comment>
<keyword evidence="2 7" id="KW-0813">Transport</keyword>
<feature type="region of interest" description="Disordered" evidence="8">
    <location>
        <begin position="1"/>
        <end position="26"/>
    </location>
</feature>
<dbReference type="InterPro" id="IPR035906">
    <property type="entry name" value="MetI-like_sf"/>
</dbReference>
<dbReference type="GO" id="GO:0005886">
    <property type="term" value="C:plasma membrane"/>
    <property type="evidence" value="ECO:0007669"/>
    <property type="project" value="UniProtKB-SubCell"/>
</dbReference>
<evidence type="ECO:0000313" key="11">
    <source>
        <dbReference type="Proteomes" id="UP000588068"/>
    </source>
</evidence>
<evidence type="ECO:0000256" key="1">
    <source>
        <dbReference type="ARBA" id="ARBA00004651"/>
    </source>
</evidence>
<evidence type="ECO:0000256" key="2">
    <source>
        <dbReference type="ARBA" id="ARBA00022448"/>
    </source>
</evidence>
<evidence type="ECO:0000256" key="3">
    <source>
        <dbReference type="ARBA" id="ARBA00022475"/>
    </source>
</evidence>
<evidence type="ECO:0000256" key="5">
    <source>
        <dbReference type="ARBA" id="ARBA00022989"/>
    </source>
</evidence>
<dbReference type="PANTHER" id="PTHR30151:SF7">
    <property type="entry name" value="NITRATE IMPORT PERMEASE PROTEIN NRTB"/>
    <property type="match status" value="1"/>
</dbReference>
<keyword evidence="11" id="KW-1185">Reference proteome</keyword>
<reference evidence="10 11" key="1">
    <citation type="submission" date="2020-08" db="EMBL/GenBank/DDBJ databases">
        <title>Genomic Encyclopedia of Type Strains, Phase IV (KMG-IV): sequencing the most valuable type-strain genomes for metagenomic binning, comparative biology and taxonomic classification.</title>
        <authorList>
            <person name="Goeker M."/>
        </authorList>
    </citation>
    <scope>NUCLEOTIDE SEQUENCE [LARGE SCALE GENOMIC DNA]</scope>
    <source>
        <strain evidence="10 11">DSM 26723</strain>
    </source>
</reference>
<proteinExistence type="inferred from homology"/>
<sequence length="373" mass="40620">MSAKRATMAKEAVNQSTATPAALPPAANAERVRQPIRLDRVFGALEVIGLGFVAPIVRMVRGEDTRAQAKELWQSLGIPLLAVAVFLFAWSQLSSRIETSLGTIPGPVAVWQQSGALWEDHKAERAKADAFYERQAKRSAEKRAEDPNAEIVVRKYTGKPTYIDQIFTSLRTVFMGFVLATVVAVPVGILCGLSTTINSALNPLIQVFKPVSPLAWLPLVTMVVSALYVSTDPMFEKSFLVSAITVTLCSLWPTIINTAVGVASIDKDLLNVAKVLRLPWQTKLFKLVMPSSLPLIFTGMRLSLGVGWMVLIASEMLAQNPGLGKFVWDEFQNGSSDSLARLMVAVLTIGIIGFILDRVMLTAQSAFSFGARR</sequence>
<accession>A0A841HWF5</accession>
<evidence type="ECO:0000256" key="7">
    <source>
        <dbReference type="RuleBase" id="RU363032"/>
    </source>
</evidence>
<feature type="transmembrane region" description="Helical" evidence="7">
    <location>
        <begin position="293"/>
        <end position="318"/>
    </location>
</feature>
<comment type="similarity">
    <text evidence="7">Belongs to the binding-protein-dependent transport system permease family.</text>
</comment>
<evidence type="ECO:0000256" key="4">
    <source>
        <dbReference type="ARBA" id="ARBA00022692"/>
    </source>
</evidence>
<feature type="transmembrane region" description="Helical" evidence="7">
    <location>
        <begin position="173"/>
        <end position="201"/>
    </location>
</feature>
<dbReference type="RefSeq" id="WP_221304486.1">
    <property type="nucleotide sequence ID" value="NZ_JACHHZ010000009.1"/>
</dbReference>
<dbReference type="PANTHER" id="PTHR30151">
    <property type="entry name" value="ALKANE SULFONATE ABC TRANSPORTER-RELATED, MEMBRANE SUBUNIT"/>
    <property type="match status" value="1"/>
</dbReference>
<evidence type="ECO:0000256" key="8">
    <source>
        <dbReference type="SAM" id="MobiDB-lite"/>
    </source>
</evidence>
<dbReference type="GO" id="GO:0055085">
    <property type="term" value="P:transmembrane transport"/>
    <property type="evidence" value="ECO:0007669"/>
    <property type="project" value="InterPro"/>
</dbReference>
<dbReference type="SUPFAM" id="SSF161098">
    <property type="entry name" value="MetI-like"/>
    <property type="match status" value="1"/>
</dbReference>